<dbReference type="InterPro" id="IPR051267">
    <property type="entry name" value="STEAP_metalloreductase"/>
</dbReference>
<dbReference type="InterPro" id="IPR036291">
    <property type="entry name" value="NAD(P)-bd_dom_sf"/>
</dbReference>
<keyword evidence="1" id="KW-0560">Oxidoreductase</keyword>
<dbReference type="RefSeq" id="WP_310547310.1">
    <property type="nucleotide sequence ID" value="NZ_JAVKGR010000001.1"/>
</dbReference>
<comment type="caution">
    <text evidence="3">The sequence shown here is derived from an EMBL/GenBank/DDBJ whole genome shotgun (WGS) entry which is preliminary data.</text>
</comment>
<evidence type="ECO:0000259" key="2">
    <source>
        <dbReference type="Pfam" id="PF03807"/>
    </source>
</evidence>
<organism evidence="3 4">
    <name type="scientific">Nesterenkonia aerolata</name>
    <dbReference type="NCBI Taxonomy" id="3074079"/>
    <lineage>
        <taxon>Bacteria</taxon>
        <taxon>Bacillati</taxon>
        <taxon>Actinomycetota</taxon>
        <taxon>Actinomycetes</taxon>
        <taxon>Micrococcales</taxon>
        <taxon>Micrococcaceae</taxon>
        <taxon>Nesterenkonia</taxon>
    </lineage>
</organism>
<reference evidence="3 4" key="1">
    <citation type="submission" date="2023-09" db="EMBL/GenBank/DDBJ databases">
        <title>Description of three actinobacteria isolated from air of manufacturing shop in a pharmaceutical factory.</title>
        <authorList>
            <person name="Zhang D.-F."/>
        </authorList>
    </citation>
    <scope>NUCLEOTIDE SEQUENCE [LARGE SCALE GENOMIC DNA]</scope>
    <source>
        <strain evidence="3 4">LY-0111</strain>
    </source>
</reference>
<dbReference type="EMBL" id="JAVKGR010000001">
    <property type="protein sequence ID" value="MDR8018333.1"/>
    <property type="molecule type" value="Genomic_DNA"/>
</dbReference>
<gene>
    <name evidence="3" type="ORF">RIL96_01965</name>
</gene>
<dbReference type="Gene3D" id="3.40.50.720">
    <property type="entry name" value="NAD(P)-binding Rossmann-like Domain"/>
    <property type="match status" value="1"/>
</dbReference>
<dbReference type="SUPFAM" id="SSF51735">
    <property type="entry name" value="NAD(P)-binding Rossmann-fold domains"/>
    <property type="match status" value="1"/>
</dbReference>
<name>A0ABU2DP96_9MICC</name>
<keyword evidence="4" id="KW-1185">Reference proteome</keyword>
<dbReference type="Pfam" id="PF03807">
    <property type="entry name" value="F420_oxidored"/>
    <property type="match status" value="1"/>
</dbReference>
<evidence type="ECO:0000256" key="1">
    <source>
        <dbReference type="ARBA" id="ARBA00023002"/>
    </source>
</evidence>
<dbReference type="Proteomes" id="UP001251870">
    <property type="component" value="Unassembled WGS sequence"/>
</dbReference>
<protein>
    <submittedName>
        <fullName evidence="3">NAD(P)-binding domain-containing protein</fullName>
    </submittedName>
</protein>
<evidence type="ECO:0000313" key="4">
    <source>
        <dbReference type="Proteomes" id="UP001251870"/>
    </source>
</evidence>
<evidence type="ECO:0000313" key="3">
    <source>
        <dbReference type="EMBL" id="MDR8018333.1"/>
    </source>
</evidence>
<feature type="domain" description="Pyrroline-5-carboxylate reductase catalytic N-terminal" evidence="2">
    <location>
        <begin position="24"/>
        <end position="112"/>
    </location>
</feature>
<dbReference type="InterPro" id="IPR028939">
    <property type="entry name" value="P5C_Rdtase_cat_N"/>
</dbReference>
<accession>A0ABU2DP96</accession>
<proteinExistence type="predicted"/>
<sequence length="235" mass="25085">MDLTRDGSTERDDARLSSTTTALTIGVLGAGRVGTAVARQAVRAEHTVKIATARPAAEIRLLTEVIVPGASAVDSYELRGADLIVLAAPLHRYRSFDVETLRGHIVVDVTNYWSEVDGRIEEFEAGLSTSEVLAEHLGEQVRLVKTLNHIGYGFIETDAKPAGTPRRRALAMAGDDEDAKELVGGFVDGLGFDVVDAGPLSAGRAFENGTPIFEGEFTAPEMERLLAEARVLVGA</sequence>
<dbReference type="PANTHER" id="PTHR14239">
    <property type="entry name" value="DUDULIN-RELATED"/>
    <property type="match status" value="1"/>
</dbReference>